<dbReference type="Pfam" id="PF13484">
    <property type="entry name" value="Fer4_16"/>
    <property type="match status" value="1"/>
</dbReference>
<keyword evidence="1" id="KW-0004">4Fe-4S</keyword>
<protein>
    <recommendedName>
        <fullName evidence="9">4Fe-4S ferredoxin-type domain-containing protein</fullName>
    </recommendedName>
</protein>
<feature type="domain" description="4Fe-4S ferredoxin-type" evidence="9">
    <location>
        <begin position="195"/>
        <end position="226"/>
    </location>
</feature>
<dbReference type="GO" id="GO:0046872">
    <property type="term" value="F:metal ion binding"/>
    <property type="evidence" value="ECO:0007669"/>
    <property type="project" value="UniProtKB-KW"/>
</dbReference>
<dbReference type="RefSeq" id="WP_215533212.1">
    <property type="nucleotide sequence ID" value="NZ_AP023321.1"/>
</dbReference>
<keyword evidence="11" id="KW-1185">Reference proteome</keyword>
<dbReference type="AlphaFoldDB" id="A0A7I8D3R3"/>
<dbReference type="GO" id="GO:0008616">
    <property type="term" value="P:tRNA queuosine(34) biosynthetic process"/>
    <property type="evidence" value="ECO:0007669"/>
    <property type="project" value="UniProtKB-KW"/>
</dbReference>
<evidence type="ECO:0000256" key="8">
    <source>
        <dbReference type="ARBA" id="ARBA00023014"/>
    </source>
</evidence>
<dbReference type="PANTHER" id="PTHR30002:SF4">
    <property type="entry name" value="EPOXYQUEUOSINE REDUCTASE"/>
    <property type="match status" value="1"/>
</dbReference>
<dbReference type="GO" id="GO:0052693">
    <property type="term" value="F:epoxyqueuosine reductase activity"/>
    <property type="evidence" value="ECO:0007669"/>
    <property type="project" value="TreeGrafter"/>
</dbReference>
<evidence type="ECO:0000313" key="11">
    <source>
        <dbReference type="Proteomes" id="UP000593890"/>
    </source>
</evidence>
<accession>A0A7I8D3R3</accession>
<dbReference type="InterPro" id="IPR013542">
    <property type="entry name" value="QueG_DUF1730"/>
</dbReference>
<feature type="domain" description="4Fe-4S ferredoxin-type" evidence="9">
    <location>
        <begin position="145"/>
        <end position="175"/>
    </location>
</feature>
<dbReference type="PROSITE" id="PS51379">
    <property type="entry name" value="4FE4S_FER_2"/>
    <property type="match status" value="2"/>
</dbReference>
<name>A0A7I8D3R3_9FIRM</name>
<evidence type="ECO:0000256" key="7">
    <source>
        <dbReference type="ARBA" id="ARBA00023004"/>
    </source>
</evidence>
<keyword evidence="6" id="KW-0560">Oxidoreductase</keyword>
<keyword evidence="2" id="KW-0963">Cytoplasm</keyword>
<dbReference type="KEGG" id="sman:C12CBH8_21000"/>
<proteinExistence type="predicted"/>
<evidence type="ECO:0000256" key="2">
    <source>
        <dbReference type="ARBA" id="ARBA00022490"/>
    </source>
</evidence>
<gene>
    <name evidence="10" type="ORF">C12CBH8_21000</name>
</gene>
<dbReference type="InterPro" id="IPR004453">
    <property type="entry name" value="QueG"/>
</dbReference>
<dbReference type="Pfam" id="PF08331">
    <property type="entry name" value="QueG_DUF1730"/>
    <property type="match status" value="1"/>
</dbReference>
<keyword evidence="8" id="KW-0411">Iron-sulfur</keyword>
<dbReference type="SUPFAM" id="SSF46548">
    <property type="entry name" value="alpha-helical ferredoxin"/>
    <property type="match status" value="1"/>
</dbReference>
<evidence type="ECO:0000256" key="3">
    <source>
        <dbReference type="ARBA" id="ARBA00022694"/>
    </source>
</evidence>
<keyword evidence="4" id="KW-0479">Metal-binding</keyword>
<dbReference type="Proteomes" id="UP000593890">
    <property type="component" value="Chromosome"/>
</dbReference>
<evidence type="ECO:0000256" key="4">
    <source>
        <dbReference type="ARBA" id="ARBA00022723"/>
    </source>
</evidence>
<evidence type="ECO:0000313" key="10">
    <source>
        <dbReference type="EMBL" id="BCI61461.1"/>
    </source>
</evidence>
<organism evidence="10 11">
    <name type="scientific">Solibaculum mannosilyticum</name>
    <dbReference type="NCBI Taxonomy" id="2780922"/>
    <lineage>
        <taxon>Bacteria</taxon>
        <taxon>Bacillati</taxon>
        <taxon>Bacillota</taxon>
        <taxon>Clostridia</taxon>
        <taxon>Eubacteriales</taxon>
        <taxon>Oscillospiraceae</taxon>
        <taxon>Solibaculum</taxon>
    </lineage>
</organism>
<keyword evidence="7" id="KW-0408">Iron</keyword>
<keyword evidence="3" id="KW-0819">tRNA processing</keyword>
<dbReference type="EMBL" id="AP023321">
    <property type="protein sequence ID" value="BCI61461.1"/>
    <property type="molecule type" value="Genomic_DNA"/>
</dbReference>
<dbReference type="PROSITE" id="PS00198">
    <property type="entry name" value="4FE4S_FER_1"/>
    <property type="match status" value="1"/>
</dbReference>
<keyword evidence="5" id="KW-0671">Queuosine biosynthesis</keyword>
<evidence type="ECO:0000256" key="5">
    <source>
        <dbReference type="ARBA" id="ARBA00022785"/>
    </source>
</evidence>
<dbReference type="Gene3D" id="3.30.70.20">
    <property type="match status" value="1"/>
</dbReference>
<dbReference type="InterPro" id="IPR017896">
    <property type="entry name" value="4Fe4S_Fe-S-bd"/>
</dbReference>
<reference evidence="11" key="1">
    <citation type="submission" date="2020-07" db="EMBL/GenBank/DDBJ databases">
        <title>Complete genome sequencing of Clostridia bacterium strain 12CBH8.</title>
        <authorList>
            <person name="Sakamoto M."/>
            <person name="Murakami T."/>
            <person name="Mori H."/>
        </authorList>
    </citation>
    <scope>NUCLEOTIDE SEQUENCE [LARGE SCALE GENOMIC DNA]</scope>
    <source>
        <strain evidence="11">12CBH8</strain>
    </source>
</reference>
<dbReference type="PANTHER" id="PTHR30002">
    <property type="entry name" value="EPOXYQUEUOSINE REDUCTASE"/>
    <property type="match status" value="1"/>
</dbReference>
<evidence type="ECO:0000256" key="6">
    <source>
        <dbReference type="ARBA" id="ARBA00023002"/>
    </source>
</evidence>
<evidence type="ECO:0000259" key="9">
    <source>
        <dbReference type="PROSITE" id="PS51379"/>
    </source>
</evidence>
<dbReference type="InterPro" id="IPR017900">
    <property type="entry name" value="4Fe4S_Fe_S_CS"/>
</dbReference>
<evidence type="ECO:0000256" key="1">
    <source>
        <dbReference type="ARBA" id="ARBA00022485"/>
    </source>
</evidence>
<sequence length="275" mass="30793">MIQFDAIVPLLQEAGTDIWGCCAFEKIADRLIPCRARKRLMDGAQSILVGLFPYLVRQEEGNLCRYARVPDYHCVVGDVLEGLQKRLKEAYPSFSFESFVDNSPIPEVQAAALAGLGTVGDNGLLLHPEYGSWCFIGEIVTDLPVKPTGKELVRCIHCGACRRACPGRTLGKENFVRTNCVSDITQKKKDLTEEEEEKIAQNGLCWGCDTCQLVCPYNREVTIRPLQAFAEHYVPSYPPEQGDDLPRAWEWRGEAVIQRNLRIILGKKGHTKPAK</sequence>
<dbReference type="GO" id="GO:0051539">
    <property type="term" value="F:4 iron, 4 sulfur cluster binding"/>
    <property type="evidence" value="ECO:0007669"/>
    <property type="project" value="UniProtKB-KW"/>
</dbReference>